<dbReference type="InterPro" id="IPR007078">
    <property type="entry name" value="Haem_export_protD_CcmD"/>
</dbReference>
<evidence type="ECO:0000256" key="4">
    <source>
        <dbReference type="ARBA" id="ARBA00016461"/>
    </source>
</evidence>
<evidence type="ECO:0000256" key="6">
    <source>
        <dbReference type="ARBA" id="ARBA00022475"/>
    </source>
</evidence>
<comment type="function">
    <text evidence="1 12">Required for the export of heme to the periplasm for the biogenesis of c-type cytochromes.</text>
</comment>
<evidence type="ECO:0000256" key="8">
    <source>
        <dbReference type="ARBA" id="ARBA00022692"/>
    </source>
</evidence>
<dbReference type="RefSeq" id="WP_256119538.1">
    <property type="nucleotide sequence ID" value="NZ_WHSB02000009.1"/>
</dbReference>
<comment type="similarity">
    <text evidence="3 12">Belongs to the CcmD/CycX/HelD family.</text>
</comment>
<reference evidence="13" key="1">
    <citation type="submission" date="2021-07" db="EMBL/GenBank/DDBJ databases">
        <title>Shinella sp. nov., a novel member of the genus Shinella from water.</title>
        <authorList>
            <person name="Deng Y."/>
        </authorList>
    </citation>
    <scope>NUCLEOTIDE SEQUENCE</scope>
    <source>
        <strain evidence="13">CPCC 100929</strain>
    </source>
</reference>
<evidence type="ECO:0000256" key="1">
    <source>
        <dbReference type="ARBA" id="ARBA00002442"/>
    </source>
</evidence>
<evidence type="ECO:0000256" key="2">
    <source>
        <dbReference type="ARBA" id="ARBA00004377"/>
    </source>
</evidence>
<evidence type="ECO:0000256" key="5">
    <source>
        <dbReference type="ARBA" id="ARBA00022448"/>
    </source>
</evidence>
<protein>
    <recommendedName>
        <fullName evidence="4 12">Heme exporter protein D</fullName>
    </recommendedName>
</protein>
<evidence type="ECO:0000256" key="12">
    <source>
        <dbReference type="RuleBase" id="RU363101"/>
    </source>
</evidence>
<feature type="transmembrane region" description="Helical" evidence="12">
    <location>
        <begin position="6"/>
        <end position="27"/>
    </location>
</feature>
<evidence type="ECO:0000313" key="14">
    <source>
        <dbReference type="Proteomes" id="UP000996601"/>
    </source>
</evidence>
<comment type="caution">
    <text evidence="13">The sequence shown here is derived from an EMBL/GenBank/DDBJ whole genome shotgun (WGS) entry which is preliminary data.</text>
</comment>
<keyword evidence="10 12" id="KW-1133">Transmembrane helix</keyword>
<name>A0ABT1RCJ2_9HYPH</name>
<evidence type="ECO:0000256" key="3">
    <source>
        <dbReference type="ARBA" id="ARBA00008741"/>
    </source>
</evidence>
<keyword evidence="14" id="KW-1185">Reference proteome</keyword>
<keyword evidence="9 12" id="KW-0201">Cytochrome c-type biogenesis</keyword>
<proteinExistence type="inferred from homology"/>
<evidence type="ECO:0000256" key="11">
    <source>
        <dbReference type="ARBA" id="ARBA00023136"/>
    </source>
</evidence>
<evidence type="ECO:0000256" key="10">
    <source>
        <dbReference type="ARBA" id="ARBA00022989"/>
    </source>
</evidence>
<keyword evidence="11 12" id="KW-0472">Membrane</keyword>
<evidence type="ECO:0000256" key="9">
    <source>
        <dbReference type="ARBA" id="ARBA00022748"/>
    </source>
</evidence>
<organism evidence="13 14">
    <name type="scientific">Shinella lacus</name>
    <dbReference type="NCBI Taxonomy" id="2654216"/>
    <lineage>
        <taxon>Bacteria</taxon>
        <taxon>Pseudomonadati</taxon>
        <taxon>Pseudomonadota</taxon>
        <taxon>Alphaproteobacteria</taxon>
        <taxon>Hyphomicrobiales</taxon>
        <taxon>Rhizobiaceae</taxon>
        <taxon>Shinella</taxon>
    </lineage>
</organism>
<keyword evidence="7 12" id="KW-0997">Cell inner membrane</keyword>
<dbReference type="Proteomes" id="UP000996601">
    <property type="component" value="Unassembled WGS sequence"/>
</dbReference>
<evidence type="ECO:0000313" key="13">
    <source>
        <dbReference type="EMBL" id="MCQ4632913.1"/>
    </source>
</evidence>
<accession>A0ABT1RCJ2</accession>
<comment type="subcellular location">
    <subcellularLocation>
        <location evidence="2 12">Cell inner membrane</location>
        <topology evidence="2 12">Single-pass membrane protein</topology>
    </subcellularLocation>
</comment>
<keyword evidence="8 12" id="KW-0812">Transmembrane</keyword>
<dbReference type="Pfam" id="PF04995">
    <property type="entry name" value="CcmD"/>
    <property type="match status" value="1"/>
</dbReference>
<dbReference type="EMBL" id="WHSB02000009">
    <property type="protein sequence ID" value="MCQ4632913.1"/>
    <property type="molecule type" value="Genomic_DNA"/>
</dbReference>
<sequence>MSHAFYVTASYIAAFSVSIGLILWVWLDHRGRHRELERLEAAGVRRRSARTEDAR</sequence>
<keyword evidence="5 12" id="KW-0813">Transport</keyword>
<keyword evidence="6 12" id="KW-1003">Cell membrane</keyword>
<dbReference type="NCBIfam" id="TIGR03141">
    <property type="entry name" value="cytochro_ccmD"/>
    <property type="match status" value="1"/>
</dbReference>
<evidence type="ECO:0000256" key="7">
    <source>
        <dbReference type="ARBA" id="ARBA00022519"/>
    </source>
</evidence>
<gene>
    <name evidence="13" type="primary">ccmD</name>
    <name evidence="13" type="ORF">GB927_022925</name>
</gene>